<dbReference type="PANTHER" id="PTHR43429:SF3">
    <property type="entry name" value="NITRITE REDUCTASE [NAD(P)H]"/>
    <property type="match status" value="1"/>
</dbReference>
<protein>
    <recommendedName>
        <fullName evidence="8">NAD(P)/FAD-dependent oxidoreductase</fullName>
    </recommendedName>
</protein>
<dbReference type="Pfam" id="PF18267">
    <property type="entry name" value="Rubredoxin_C"/>
    <property type="match status" value="1"/>
</dbReference>
<gene>
    <name evidence="6" type="ORF">CDO51_09480</name>
</gene>
<name>A0A226BYR6_9FIRM</name>
<evidence type="ECO:0000256" key="1">
    <source>
        <dbReference type="ARBA" id="ARBA00001974"/>
    </source>
</evidence>
<evidence type="ECO:0000313" key="6">
    <source>
        <dbReference type="EMBL" id="OWZ83280.1"/>
    </source>
</evidence>
<dbReference type="InterPro" id="IPR016156">
    <property type="entry name" value="FAD/NAD-linked_Rdtase_dimer_sf"/>
</dbReference>
<dbReference type="RefSeq" id="WP_089024027.1">
    <property type="nucleotide sequence ID" value="NZ_NIQC01000022.1"/>
</dbReference>
<evidence type="ECO:0000256" key="3">
    <source>
        <dbReference type="ARBA" id="ARBA00022827"/>
    </source>
</evidence>
<keyword evidence="3" id="KW-0274">FAD</keyword>
<dbReference type="Proteomes" id="UP000214588">
    <property type="component" value="Unassembled WGS sequence"/>
</dbReference>
<dbReference type="PANTHER" id="PTHR43429">
    <property type="entry name" value="PYRIDINE NUCLEOTIDE-DISULFIDE OXIDOREDUCTASE DOMAIN-CONTAINING"/>
    <property type="match status" value="1"/>
</dbReference>
<keyword evidence="7" id="KW-1185">Reference proteome</keyword>
<dbReference type="InterPro" id="IPR041575">
    <property type="entry name" value="Rubredoxin_C"/>
</dbReference>
<dbReference type="GO" id="GO:0016491">
    <property type="term" value="F:oxidoreductase activity"/>
    <property type="evidence" value="ECO:0007669"/>
    <property type="project" value="InterPro"/>
</dbReference>
<dbReference type="InterPro" id="IPR050260">
    <property type="entry name" value="FAD-bd_OxRdtase"/>
</dbReference>
<dbReference type="OrthoDB" id="9807946at2"/>
<evidence type="ECO:0008006" key="8">
    <source>
        <dbReference type="Google" id="ProtNLM"/>
    </source>
</evidence>
<dbReference type="Pfam" id="PF07992">
    <property type="entry name" value="Pyr_redox_2"/>
    <property type="match status" value="1"/>
</dbReference>
<dbReference type="PRINTS" id="PR00411">
    <property type="entry name" value="PNDRDTASEI"/>
</dbReference>
<dbReference type="AlphaFoldDB" id="A0A226BYR6"/>
<dbReference type="SUPFAM" id="SSF51905">
    <property type="entry name" value="FAD/NAD(P)-binding domain"/>
    <property type="match status" value="1"/>
</dbReference>
<evidence type="ECO:0000313" key="7">
    <source>
        <dbReference type="Proteomes" id="UP000214588"/>
    </source>
</evidence>
<dbReference type="Gene3D" id="3.30.390.30">
    <property type="match status" value="1"/>
</dbReference>
<dbReference type="PRINTS" id="PR00368">
    <property type="entry name" value="FADPNR"/>
</dbReference>
<comment type="caution">
    <text evidence="6">The sequence shown here is derived from an EMBL/GenBank/DDBJ whole genome shotgun (WGS) entry which is preliminary data.</text>
</comment>
<keyword evidence="2" id="KW-0285">Flavoprotein</keyword>
<evidence type="ECO:0000256" key="2">
    <source>
        <dbReference type="ARBA" id="ARBA00022630"/>
    </source>
</evidence>
<proteinExistence type="predicted"/>
<sequence length="392" mass="43186">MHYVIVGDGIAGITAAKRLRELDKKSRISIYSNESFYCYSRPQLIEVLGNRLGIEDIPLKPVNWFYENDIELYLNVIVKNLDVDNKKIVTDCDQKIFFDKLLLATGSSPNTPPIKGIEQAGVFTIRKIEDVRRIQKNARDKTRSVVIGGGLLGLETAYSLKQLGLDVKVVDRNPWVLKKQIDMKGSNILKESIEEFGIEIILDSQTENITRDSLGNLKLVLTNGKEIETDLVVVSAGVIPNTVLASSAGIETNKGILVDDYLSTSALDVFAAGDVAEANGKCYGIIPAAIEQGKLVAENMVYINSKKYNGTVSSTSLKILGIDLVSIGEIYPSENDNVVAQVDFQNNIYKKTVFRDNVLIGAILLGDKTALPSLNKLIRTKTEVDNPEMIFN</sequence>
<dbReference type="InterPro" id="IPR036188">
    <property type="entry name" value="FAD/NAD-bd_sf"/>
</dbReference>
<reference evidence="6 7" key="1">
    <citation type="submission" date="2017-06" db="EMBL/GenBank/DDBJ databases">
        <title>Draft Genome Sequence of Natranaerobius trueperi halophilic, alkalithermophilic bacteria from soda lakes.</title>
        <authorList>
            <person name="Zhao B."/>
        </authorList>
    </citation>
    <scope>NUCLEOTIDE SEQUENCE [LARGE SCALE GENOMIC DNA]</scope>
    <source>
        <strain evidence="6 7">DSM 18760</strain>
    </source>
</reference>
<dbReference type="InterPro" id="IPR023753">
    <property type="entry name" value="FAD/NAD-binding_dom"/>
</dbReference>
<dbReference type="EMBL" id="NIQC01000022">
    <property type="protein sequence ID" value="OWZ83280.1"/>
    <property type="molecule type" value="Genomic_DNA"/>
</dbReference>
<feature type="domain" description="NADH-rubredoxin oxidoreductase C-terminal" evidence="5">
    <location>
        <begin position="314"/>
        <end position="382"/>
    </location>
</feature>
<feature type="domain" description="FAD/NAD(P)-binding" evidence="4">
    <location>
        <begin position="2"/>
        <end position="293"/>
    </location>
</feature>
<evidence type="ECO:0000259" key="4">
    <source>
        <dbReference type="Pfam" id="PF07992"/>
    </source>
</evidence>
<accession>A0A226BYR6</accession>
<evidence type="ECO:0000259" key="5">
    <source>
        <dbReference type="Pfam" id="PF18267"/>
    </source>
</evidence>
<organism evidence="6 7">
    <name type="scientific">Natranaerobius trueperi</name>
    <dbReference type="NCBI Taxonomy" id="759412"/>
    <lineage>
        <taxon>Bacteria</taxon>
        <taxon>Bacillati</taxon>
        <taxon>Bacillota</taxon>
        <taxon>Clostridia</taxon>
        <taxon>Natranaerobiales</taxon>
        <taxon>Natranaerobiaceae</taxon>
        <taxon>Natranaerobius</taxon>
    </lineage>
</organism>
<dbReference type="Gene3D" id="3.50.50.60">
    <property type="entry name" value="FAD/NAD(P)-binding domain"/>
    <property type="match status" value="2"/>
</dbReference>
<comment type="cofactor">
    <cofactor evidence="1">
        <name>FAD</name>
        <dbReference type="ChEBI" id="CHEBI:57692"/>
    </cofactor>
</comment>